<dbReference type="AlphaFoldDB" id="A0A7J7IR25"/>
<reference evidence="4 5" key="1">
    <citation type="journal article" date="2020" name="J. Phycol.">
        <title>Comparative genome analysis reveals Cyanidiococcus gen. nov., a new extremophilic red algal genus sister to Cyanidioschyzon (Cyanidioschyzonaceae, Rhodophyta).</title>
        <authorList>
            <person name="Liu S.-L."/>
            <person name="Chiang Y.-R."/>
            <person name="Yoon H.S."/>
            <person name="Fu H.-Y."/>
        </authorList>
    </citation>
    <scope>NUCLEOTIDE SEQUENCE [LARGE SCALE GENOMIC DNA]</scope>
    <source>
        <strain evidence="4 5">THAL066</strain>
    </source>
</reference>
<dbReference type="InterPro" id="IPR015943">
    <property type="entry name" value="WD40/YVTN_repeat-like_dom_sf"/>
</dbReference>
<dbReference type="OrthoDB" id="5588835at2759"/>
<gene>
    <name evidence="4" type="ORF">F1559_004893</name>
</gene>
<name>A0A7J7IR25_9RHOD</name>
<dbReference type="Proteomes" id="UP000530660">
    <property type="component" value="Unassembled WGS sequence"/>
</dbReference>
<evidence type="ECO:0000256" key="2">
    <source>
        <dbReference type="ARBA" id="ARBA00022737"/>
    </source>
</evidence>
<dbReference type="SUPFAM" id="SSF50978">
    <property type="entry name" value="WD40 repeat-like"/>
    <property type="match status" value="1"/>
</dbReference>
<feature type="repeat" description="WD" evidence="3">
    <location>
        <begin position="6"/>
        <end position="47"/>
    </location>
</feature>
<dbReference type="Pfam" id="PF00400">
    <property type="entry name" value="WD40"/>
    <property type="match status" value="3"/>
</dbReference>
<dbReference type="SMART" id="SM00320">
    <property type="entry name" value="WD40"/>
    <property type="match status" value="4"/>
</dbReference>
<sequence>MQPLQTYVHQGAVHCLSASATGTVLLSGSTRGSLCIWDAQVGDHIQLRDLRDTRETVFNRYIEEYLTAQFTPDERYIIASGTRRDRHLWDYDESDCKVVPPPIKIFDILKGDVVADLEGHLEEVFCIQLYREFGDHGPWMMMSCSQDGTVILWRFAANGTAFHCAIKERVIPLEALDVEQLDVHYVGVTPNELNGESYIATWCALLPATGARYAVVSVDTGLCVLDLRAGRVIAKFPALFTAVCDAFVVMDDIEQPDERYFHLVVHGVEALSGEGRSAEQIRLNRCLVCRLYPPGKDGDSWHLETELELMHPTDYVSNVWPCRIAAVSGQWVAAGTELGTVCIWDLSTGGRHLRTLCGSHDTKSCVRDVLVHPQFPWFYSCADDGTIQVWSAAVEDRVMKESNAAGSTHVASERSEM</sequence>
<dbReference type="PROSITE" id="PS50082">
    <property type="entry name" value="WD_REPEATS_2"/>
    <property type="match status" value="1"/>
</dbReference>
<protein>
    <recommendedName>
        <fullName evidence="6">Guanine nucleotide-binding protein subunit beta-like protein</fullName>
    </recommendedName>
</protein>
<accession>A0A7J7IR25</accession>
<dbReference type="PANTHER" id="PTHR22847:SF637">
    <property type="entry name" value="WD REPEAT DOMAIN 5B"/>
    <property type="match status" value="1"/>
</dbReference>
<dbReference type="InterPro" id="IPR036322">
    <property type="entry name" value="WD40_repeat_dom_sf"/>
</dbReference>
<evidence type="ECO:0000256" key="3">
    <source>
        <dbReference type="PROSITE-ProRule" id="PRU00221"/>
    </source>
</evidence>
<evidence type="ECO:0000313" key="4">
    <source>
        <dbReference type="EMBL" id="KAF6005014.1"/>
    </source>
</evidence>
<dbReference type="EMBL" id="VWRR01000002">
    <property type="protein sequence ID" value="KAF6005014.1"/>
    <property type="molecule type" value="Genomic_DNA"/>
</dbReference>
<dbReference type="GO" id="GO:1990234">
    <property type="term" value="C:transferase complex"/>
    <property type="evidence" value="ECO:0007669"/>
    <property type="project" value="UniProtKB-ARBA"/>
</dbReference>
<organism evidence="4 5">
    <name type="scientific">Cyanidiococcus yangmingshanensis</name>
    <dbReference type="NCBI Taxonomy" id="2690220"/>
    <lineage>
        <taxon>Eukaryota</taxon>
        <taxon>Rhodophyta</taxon>
        <taxon>Bangiophyceae</taxon>
        <taxon>Cyanidiales</taxon>
        <taxon>Cyanidiaceae</taxon>
        <taxon>Cyanidiococcus</taxon>
    </lineage>
</organism>
<keyword evidence="5" id="KW-1185">Reference proteome</keyword>
<dbReference type="InterPro" id="IPR001680">
    <property type="entry name" value="WD40_rpt"/>
</dbReference>
<keyword evidence="1 3" id="KW-0853">WD repeat</keyword>
<evidence type="ECO:0008006" key="6">
    <source>
        <dbReference type="Google" id="ProtNLM"/>
    </source>
</evidence>
<evidence type="ECO:0000256" key="1">
    <source>
        <dbReference type="ARBA" id="ARBA00022574"/>
    </source>
</evidence>
<proteinExistence type="predicted"/>
<dbReference type="Gene3D" id="2.130.10.10">
    <property type="entry name" value="YVTN repeat-like/Quinoprotein amine dehydrogenase"/>
    <property type="match status" value="3"/>
</dbReference>
<dbReference type="PANTHER" id="PTHR22847">
    <property type="entry name" value="WD40 REPEAT PROTEIN"/>
    <property type="match status" value="1"/>
</dbReference>
<evidence type="ECO:0000313" key="5">
    <source>
        <dbReference type="Proteomes" id="UP000530660"/>
    </source>
</evidence>
<keyword evidence="2" id="KW-0677">Repeat</keyword>
<comment type="caution">
    <text evidence="4">The sequence shown here is derived from an EMBL/GenBank/DDBJ whole genome shotgun (WGS) entry which is preliminary data.</text>
</comment>